<organism evidence="4">
    <name type="scientific">Melampsora larici-populina (strain 98AG31 / pathotype 3-4-7)</name>
    <name type="common">Poplar leaf rust fungus</name>
    <dbReference type="NCBI Taxonomy" id="747676"/>
    <lineage>
        <taxon>Eukaryota</taxon>
        <taxon>Fungi</taxon>
        <taxon>Dikarya</taxon>
        <taxon>Basidiomycota</taxon>
        <taxon>Pucciniomycotina</taxon>
        <taxon>Pucciniomycetes</taxon>
        <taxon>Pucciniales</taxon>
        <taxon>Melampsoraceae</taxon>
        <taxon>Melampsora</taxon>
    </lineage>
</organism>
<keyword evidence="4" id="KW-1185">Reference proteome</keyword>
<dbReference type="AlphaFoldDB" id="F4RFR4"/>
<reference evidence="4" key="1">
    <citation type="journal article" date="2011" name="Proc. Natl. Acad. Sci. U.S.A.">
        <title>Obligate biotrophy features unraveled by the genomic analysis of rust fungi.</title>
        <authorList>
            <person name="Duplessis S."/>
            <person name="Cuomo C.A."/>
            <person name="Lin Y.-C."/>
            <person name="Aerts A."/>
            <person name="Tisserant E."/>
            <person name="Veneault-Fourrey C."/>
            <person name="Joly D.L."/>
            <person name="Hacquard S."/>
            <person name="Amselem J."/>
            <person name="Cantarel B.L."/>
            <person name="Chiu R."/>
            <person name="Coutinho P.M."/>
            <person name="Feau N."/>
            <person name="Field M."/>
            <person name="Frey P."/>
            <person name="Gelhaye E."/>
            <person name="Goldberg J."/>
            <person name="Grabherr M.G."/>
            <person name="Kodira C.D."/>
            <person name="Kohler A."/>
            <person name="Kuees U."/>
            <person name="Lindquist E.A."/>
            <person name="Lucas S.M."/>
            <person name="Mago R."/>
            <person name="Mauceli E."/>
            <person name="Morin E."/>
            <person name="Murat C."/>
            <person name="Pangilinan J.L."/>
            <person name="Park R."/>
            <person name="Pearson M."/>
            <person name="Quesneville H."/>
            <person name="Rouhier N."/>
            <person name="Sakthikumar S."/>
            <person name="Salamov A.A."/>
            <person name="Schmutz J."/>
            <person name="Selles B."/>
            <person name="Shapiro H."/>
            <person name="Tanguay P."/>
            <person name="Tuskan G.A."/>
            <person name="Henrissat B."/>
            <person name="Van de Peer Y."/>
            <person name="Rouze P."/>
            <person name="Ellis J.G."/>
            <person name="Dodds P.N."/>
            <person name="Schein J.E."/>
            <person name="Zhong S."/>
            <person name="Hamelin R.C."/>
            <person name="Grigoriev I.V."/>
            <person name="Szabo L.J."/>
            <person name="Martin F."/>
        </authorList>
    </citation>
    <scope>NUCLEOTIDE SEQUENCE [LARGE SCALE GENOMIC DNA]</scope>
    <source>
        <strain evidence="4">98AG31 / pathotype 3-4-7</strain>
    </source>
</reference>
<evidence type="ECO:0000313" key="3">
    <source>
        <dbReference type="EMBL" id="EGG08855.1"/>
    </source>
</evidence>
<evidence type="ECO:0000256" key="2">
    <source>
        <dbReference type="ARBA" id="ARBA00022737"/>
    </source>
</evidence>
<dbReference type="InterPro" id="IPR052234">
    <property type="entry name" value="U5_snRNP_Component"/>
</dbReference>
<dbReference type="KEGG" id="mlr:MELLADRAFT_52121"/>
<dbReference type="EMBL" id="GL883099">
    <property type="protein sequence ID" value="EGG08855.1"/>
    <property type="molecule type" value="Genomic_DNA"/>
</dbReference>
<dbReference type="PANTHER" id="PTHR44006">
    <property type="entry name" value="U5 SMALL NUCLEAR RIBONUCLEOPROTEIN 40 KDA PROTEIN"/>
    <property type="match status" value="1"/>
</dbReference>
<dbReference type="STRING" id="747676.F4RFR4"/>
<name>F4RFR4_MELLP</name>
<dbReference type="GeneID" id="18928811"/>
<dbReference type="InterPro" id="IPR036322">
    <property type="entry name" value="WD40_repeat_dom_sf"/>
</dbReference>
<dbReference type="Proteomes" id="UP000001072">
    <property type="component" value="Unassembled WGS sequence"/>
</dbReference>
<evidence type="ECO:0000256" key="1">
    <source>
        <dbReference type="ARBA" id="ARBA00022574"/>
    </source>
</evidence>
<dbReference type="GO" id="GO:0003723">
    <property type="term" value="F:RNA binding"/>
    <property type="evidence" value="ECO:0007669"/>
    <property type="project" value="TreeGrafter"/>
</dbReference>
<proteinExistence type="predicted"/>
<dbReference type="PANTHER" id="PTHR44006:SF1">
    <property type="entry name" value="U5 SMALL NUCLEAR RIBONUCLEOPROTEIN 40 KDA PROTEIN"/>
    <property type="match status" value="1"/>
</dbReference>
<accession>F4RFR4</accession>
<dbReference type="HOGENOM" id="CLU_1103000_0_0_1"/>
<dbReference type="GO" id="GO:0071013">
    <property type="term" value="C:catalytic step 2 spliceosome"/>
    <property type="evidence" value="ECO:0007669"/>
    <property type="project" value="TreeGrafter"/>
</dbReference>
<dbReference type="InParanoid" id="F4RFR4"/>
<dbReference type="VEuPathDB" id="FungiDB:MELLADRAFT_52121"/>
<evidence type="ECO:0000313" key="4">
    <source>
        <dbReference type="Proteomes" id="UP000001072"/>
    </source>
</evidence>
<dbReference type="OrthoDB" id="1068471at2759"/>
<dbReference type="SUPFAM" id="SSF50978">
    <property type="entry name" value="WD40 repeat-like"/>
    <property type="match status" value="1"/>
</dbReference>
<dbReference type="Gene3D" id="2.130.10.10">
    <property type="entry name" value="YVTN repeat-like/Quinoprotein amine dehydrogenase"/>
    <property type="match status" value="1"/>
</dbReference>
<sequence>MVKRLAEDVDEEWYQQLIVSIDGTGKVQSNQSVMRVLSGHNIEVLYVKFDLGGDHLVAASTDFNINLCAFYEEDFKNYTPLKLLEDIVVIMESNSCNLIASNSCDLIASGLDDETVVSWCEDETHALDKVDLNHPSDVVWSTDGQQLFIGAIDNDVHYYDLQKKQVSWSLCAHTDTIPGLRLSPDGSVYLVLPCVIHYFLITSTFMGSHLIDHLPFGIIIGHKGTFTSELHPKESINASGGLHRQLFLVEMD</sequence>
<dbReference type="eggNOG" id="KOG0265">
    <property type="taxonomic scope" value="Eukaryota"/>
</dbReference>
<dbReference type="SMART" id="SM00320">
    <property type="entry name" value="WD40"/>
    <property type="match status" value="2"/>
</dbReference>
<keyword evidence="2" id="KW-0677">Repeat</keyword>
<dbReference type="InterPro" id="IPR001680">
    <property type="entry name" value="WD40_rpt"/>
</dbReference>
<keyword evidence="1" id="KW-0853">WD repeat</keyword>
<dbReference type="RefSeq" id="XP_007407829.1">
    <property type="nucleotide sequence ID" value="XM_007407767.1"/>
</dbReference>
<gene>
    <name evidence="3" type="ORF">MELLADRAFT_52121</name>
</gene>
<protein>
    <submittedName>
        <fullName evidence="3">Uncharacterized protein</fullName>
    </submittedName>
</protein>
<dbReference type="InterPro" id="IPR015943">
    <property type="entry name" value="WD40/YVTN_repeat-like_dom_sf"/>
</dbReference>